<keyword evidence="3" id="KW-1185">Reference proteome</keyword>
<proteinExistence type="predicted"/>
<name>A0ABZ0FYD7_9BACT</name>
<protein>
    <recommendedName>
        <fullName evidence="4">PKD-like family protein</fullName>
    </recommendedName>
</protein>
<dbReference type="InterPro" id="IPR032183">
    <property type="entry name" value="PKD-like"/>
</dbReference>
<evidence type="ECO:0008006" key="4">
    <source>
        <dbReference type="Google" id="ProtNLM"/>
    </source>
</evidence>
<accession>A0ABZ0FYD7</accession>
<dbReference type="EMBL" id="CP043839">
    <property type="protein sequence ID" value="WOF13543.1"/>
    <property type="molecule type" value="Genomic_DNA"/>
</dbReference>
<keyword evidence="1" id="KW-0732">Signal</keyword>
<feature type="signal peptide" evidence="1">
    <location>
        <begin position="1"/>
        <end position="24"/>
    </location>
</feature>
<organism evidence="2 3">
    <name type="scientific">Butyricimonas paravirosa</name>
    <dbReference type="NCBI Taxonomy" id="1472417"/>
    <lineage>
        <taxon>Bacteria</taxon>
        <taxon>Pseudomonadati</taxon>
        <taxon>Bacteroidota</taxon>
        <taxon>Bacteroidia</taxon>
        <taxon>Bacteroidales</taxon>
        <taxon>Odoribacteraceae</taxon>
        <taxon>Butyricimonas</taxon>
    </lineage>
</organism>
<evidence type="ECO:0000256" key="1">
    <source>
        <dbReference type="SAM" id="SignalP"/>
    </source>
</evidence>
<gene>
    <name evidence="2" type="ORF">F1644_15290</name>
</gene>
<evidence type="ECO:0000313" key="2">
    <source>
        <dbReference type="EMBL" id="WOF13543.1"/>
    </source>
</evidence>
<sequence length="509" mass="58491">MKVMKKKLSLLVLFAIALCMGCYDDKGNYDYHEFNEITIGDRGFDTAYILTSFVDTLRISPEIDFKLAENSHLKFEWVARSNGVDFTEYPLGNERDLVFPVSLPTETYTLYFKVTDTLNTMEYWNATAMQVQDLLTSGWIILGENSNGEAQLDMITYSVDTMVLKDMLHDSGLPVLRGPVKVWVVDNYRDNMIHISTEDGTYRLDRDNFKGGDHTHLKYNFYDPEALDHFVLQEVAQLRSYNRAAIIDNKLFHNGFLISSSVFQNPANHYQGTYDLFSIGDKIAYNPKAMAYYYMLYNNDAKRFVYTGGRSYGSPVGYCDTLKDTRDDVEIFSWKTGLDYVTSISSRLLDGYSFTVLTDSKGSYYLYCYALKYQWGWESIEKKKKYSLDKVTDIDKAKFFGVSAQRTYLIYATGSKLYAYDYVAEKVQLLRDFGGQEITLLHYDILIDVGAGDDFFYVGTYDPSLPKETGGTLTMYKVMNDPNNIIVEEVPGFSWSGLCKIKSIDFKRY</sequence>
<dbReference type="Proteomes" id="UP001302374">
    <property type="component" value="Chromosome"/>
</dbReference>
<feature type="chain" id="PRO_5046330936" description="PKD-like family protein" evidence="1">
    <location>
        <begin position="25"/>
        <end position="509"/>
    </location>
</feature>
<evidence type="ECO:0000313" key="3">
    <source>
        <dbReference type="Proteomes" id="UP001302374"/>
    </source>
</evidence>
<reference evidence="2 3" key="1">
    <citation type="submission" date="2019-09" db="EMBL/GenBank/DDBJ databases">
        <title>Butyricimonas paravirosa DSM 105722 (=214-4 = JCM 18677 = CCUG 65563).</title>
        <authorList>
            <person name="Le Roy T."/>
            <person name="Cani P.D."/>
        </authorList>
    </citation>
    <scope>NUCLEOTIDE SEQUENCE [LARGE SCALE GENOMIC DNA]</scope>
    <source>
        <strain evidence="2 3">DSM 105722</strain>
    </source>
</reference>
<dbReference type="Pfam" id="PF16407">
    <property type="entry name" value="PKD_2"/>
    <property type="match status" value="1"/>
</dbReference>